<evidence type="ECO:0000313" key="3">
    <source>
        <dbReference type="Proteomes" id="UP001225356"/>
    </source>
</evidence>
<proteinExistence type="predicted"/>
<protein>
    <submittedName>
        <fullName evidence="2">Uncharacterized protein YukE</fullName>
    </submittedName>
</protein>
<dbReference type="RefSeq" id="WP_307567226.1">
    <property type="nucleotide sequence ID" value="NZ_JAUSQU010000001.1"/>
</dbReference>
<dbReference type="InterPro" id="IPR036689">
    <property type="entry name" value="ESAT-6-like_sf"/>
</dbReference>
<feature type="compositionally biased region" description="Gly residues" evidence="1">
    <location>
        <begin position="235"/>
        <end position="316"/>
    </location>
</feature>
<comment type="caution">
    <text evidence="2">The sequence shown here is derived from an EMBL/GenBank/DDBJ whole genome shotgun (WGS) entry which is preliminary data.</text>
</comment>
<reference evidence="2 3" key="1">
    <citation type="submission" date="2023-07" db="EMBL/GenBank/DDBJ databases">
        <title>Sequencing the genomes of 1000 actinobacteria strains.</title>
        <authorList>
            <person name="Klenk H.-P."/>
        </authorList>
    </citation>
    <scope>NUCLEOTIDE SEQUENCE [LARGE SCALE GENOMIC DNA]</scope>
    <source>
        <strain evidence="2 3">DSM 46740</strain>
    </source>
</reference>
<dbReference type="Proteomes" id="UP001225356">
    <property type="component" value="Unassembled WGS sequence"/>
</dbReference>
<name>A0ABT9QSM1_9ACTN</name>
<organism evidence="2 3">
    <name type="scientific">Streptosporangium lutulentum</name>
    <dbReference type="NCBI Taxonomy" id="1461250"/>
    <lineage>
        <taxon>Bacteria</taxon>
        <taxon>Bacillati</taxon>
        <taxon>Actinomycetota</taxon>
        <taxon>Actinomycetes</taxon>
        <taxon>Streptosporangiales</taxon>
        <taxon>Streptosporangiaceae</taxon>
        <taxon>Streptosporangium</taxon>
    </lineage>
</organism>
<dbReference type="EMBL" id="JAUSQU010000001">
    <property type="protein sequence ID" value="MDP9849396.1"/>
    <property type="molecule type" value="Genomic_DNA"/>
</dbReference>
<evidence type="ECO:0000256" key="1">
    <source>
        <dbReference type="SAM" id="MobiDB-lite"/>
    </source>
</evidence>
<accession>A0ABT9QSM1</accession>
<gene>
    <name evidence="2" type="ORF">J2853_008607</name>
</gene>
<feature type="region of interest" description="Disordered" evidence="1">
    <location>
        <begin position="176"/>
        <end position="376"/>
    </location>
</feature>
<keyword evidence="3" id="KW-1185">Reference proteome</keyword>
<sequence>MKTLVIMSFESVPEAATGPSGTVVYPLSSIKKWLAETSPAEVENAGFAYGHAASSIEYACDAITRNAAKLAEDRVWHGFASVEVQEALRKLHATGTELASKMEMMSTTLRLYGGTYLPQAREQVAGLTPPPEGMSNQLAGTAMESKDTRAGREAMTELNKKIVELYDTYMPRTVSYDLDIPQPPEGSASPAKKVNPYADTTPPSNGSIHRGSAVAGDSGGSNGFASYPGADRSGSGAGGAGGGSNLEGSGSNGSGSNGSGPNGSGSGGSGSGGPGSGSDGPGGSGPDGPGPDGSGPDGPGADGPGSDGSAGSGSDGSDGTAEDGVGDGSDQGPESPPTDANGTGTDQDMGDDETVDSVIGGNNDALADDPRSTEVENFTPPPVTGALPHLPTPIAGPLGVPSALGTPSGLVVPPVLGGPGFGAGTAGMGEAASVMARGATATSGMPMMPMMPMGGGGVGGEGGQVSETPYGLSEDHDVWKCDDDVTSSTITQSV</sequence>
<evidence type="ECO:0000313" key="2">
    <source>
        <dbReference type="EMBL" id="MDP9849396.1"/>
    </source>
</evidence>
<dbReference type="SUPFAM" id="SSF140453">
    <property type="entry name" value="EsxAB dimer-like"/>
    <property type="match status" value="1"/>
</dbReference>